<gene>
    <name evidence="1" type="ORF">EVA_11571</name>
</gene>
<accession>J9CJS9</accession>
<dbReference type="NCBIfam" id="TIGR03511">
    <property type="entry name" value="GldH_lipo"/>
    <property type="match status" value="1"/>
</dbReference>
<dbReference type="EMBL" id="AMCI01003425">
    <property type="protein sequence ID" value="EJX00336.1"/>
    <property type="molecule type" value="Genomic_DNA"/>
</dbReference>
<evidence type="ECO:0000313" key="1">
    <source>
        <dbReference type="EMBL" id="EJX00336.1"/>
    </source>
</evidence>
<reference evidence="1" key="1">
    <citation type="journal article" date="2012" name="PLoS ONE">
        <title>Gene sets for utilization of primary and secondary nutrition supplies in the distal gut of endangered iberian lynx.</title>
        <authorList>
            <person name="Alcaide M."/>
            <person name="Messina E."/>
            <person name="Richter M."/>
            <person name="Bargiela R."/>
            <person name="Peplies J."/>
            <person name="Huws S.A."/>
            <person name="Newbold C.J."/>
            <person name="Golyshin P.N."/>
            <person name="Simon M.A."/>
            <person name="Lopez G."/>
            <person name="Yakimov M.M."/>
            <person name="Ferrer M."/>
        </authorList>
    </citation>
    <scope>NUCLEOTIDE SEQUENCE</scope>
</reference>
<dbReference type="PROSITE" id="PS51257">
    <property type="entry name" value="PROKAR_LIPOPROTEIN"/>
    <property type="match status" value="1"/>
</dbReference>
<dbReference type="Pfam" id="PF14109">
    <property type="entry name" value="GldH_lipo"/>
    <property type="match status" value="1"/>
</dbReference>
<comment type="caution">
    <text evidence="1">The sequence shown here is derived from an EMBL/GenBank/DDBJ whole genome shotgun (WGS) entry which is preliminary data.</text>
</comment>
<name>J9CJS9_9ZZZZ</name>
<sequence>MKKTFQKSIFWLLATCVAAACTNKSVVYHSYHTLSHEGWGKSDTLFFHISINDSVPTSLRLYAEIRNKTNYPYHSIHLLISHNLTDTTQWHTETIAFQLADSTGKWTGKGWGGIYQSEKFIRSIPSKCQGNYTMKVISNMKDSYLPGISNIGVRIEKK</sequence>
<proteinExistence type="predicted"/>
<dbReference type="AlphaFoldDB" id="J9CJS9"/>
<dbReference type="InterPro" id="IPR020018">
    <property type="entry name" value="Motility-assoc_lipoprot_GldH"/>
</dbReference>
<organism evidence="1">
    <name type="scientific">gut metagenome</name>
    <dbReference type="NCBI Taxonomy" id="749906"/>
    <lineage>
        <taxon>unclassified sequences</taxon>
        <taxon>metagenomes</taxon>
        <taxon>organismal metagenomes</taxon>
    </lineage>
</organism>
<protein>
    <submittedName>
        <fullName evidence="1">Gliding motility protein</fullName>
    </submittedName>
</protein>